<dbReference type="Pfam" id="PF05757">
    <property type="entry name" value="PsbQ"/>
    <property type="match status" value="1"/>
</dbReference>
<protein>
    <submittedName>
        <fullName evidence="8">Photosynthetic NDH subcomplex L 3</fullName>
    </submittedName>
</protein>
<dbReference type="InterPro" id="IPR023222">
    <property type="entry name" value="PsbQ-like_dom_sf"/>
</dbReference>
<dbReference type="InterPro" id="IPR054099">
    <property type="entry name" value="PSII_PsbQ_pln"/>
</dbReference>
<dbReference type="GO" id="GO:0009654">
    <property type="term" value="C:photosystem II oxygen evolving complex"/>
    <property type="evidence" value="ECO:0007669"/>
    <property type="project" value="InterPro"/>
</dbReference>
<gene>
    <name evidence="8" type="primary">1</name>
    <name evidence="8" type="synonym">PQL2</name>
</gene>
<dbReference type="GO" id="GO:0009535">
    <property type="term" value="C:chloroplast thylakoid membrane"/>
    <property type="evidence" value="ECO:0007669"/>
    <property type="project" value="UniProtKB-SubCell"/>
</dbReference>
<dbReference type="GO" id="GO:0005509">
    <property type="term" value="F:calcium ion binding"/>
    <property type="evidence" value="ECO:0007669"/>
    <property type="project" value="InterPro"/>
</dbReference>
<dbReference type="PANTHER" id="PTHR33399:SF2">
    <property type="entry name" value="PHOTOSYNTHETIC NDH SUBUNIT OF LUMENAL LOCATION 3, CHLOROPLASTIC"/>
    <property type="match status" value="1"/>
</dbReference>
<comment type="similarity">
    <text evidence="7">Belongs to the PsbQ family.</text>
</comment>
<sequence>MATRATTPMTGLCEGSQTVLRGRIPAAPSSARVAVITPRDQIQQLGQAAGEAPVIRRAALGLAAAWIVCGAFAGNGLSEGKLVKARPPKPSPGNPYGDEENGLWLPGLIPIPTVANKINNPETGTRSFVQLGVYVANIGAEGSAYRIRQNAFDLLGWGDLLGKNAWSYLKKYLQLKSTIMYYDFDAVITGASDEQKQLLTDLANRLFTSFEKLEEAVKMKDDSTTRSLYDETTVVLREVMDRMAGA</sequence>
<dbReference type="AlphaFoldDB" id="A0A0F7GYL6"/>
<evidence type="ECO:0000256" key="2">
    <source>
        <dbReference type="ARBA" id="ARBA00022528"/>
    </source>
</evidence>
<evidence type="ECO:0000256" key="5">
    <source>
        <dbReference type="ARBA" id="ARBA00023078"/>
    </source>
</evidence>
<evidence type="ECO:0000256" key="6">
    <source>
        <dbReference type="ARBA" id="ARBA00023136"/>
    </source>
</evidence>
<dbReference type="InterPro" id="IPR008797">
    <property type="entry name" value="PSII_PsbQ"/>
</dbReference>
<dbReference type="Gene3D" id="1.20.120.290">
    <property type="entry name" value="Oxygen-evolving enhancer protein 3 (PsbQ), four-helix up-down bundle"/>
    <property type="match status" value="1"/>
</dbReference>
<keyword evidence="5" id="KW-0793">Thylakoid</keyword>
<evidence type="ECO:0000256" key="4">
    <source>
        <dbReference type="ARBA" id="ARBA00022946"/>
    </source>
</evidence>
<evidence type="ECO:0000313" key="8">
    <source>
        <dbReference type="EMBL" id="AKG62197.1"/>
    </source>
</evidence>
<keyword evidence="6" id="KW-0472">Membrane</keyword>
<keyword evidence="3" id="KW-0934">Plastid</keyword>
<proteinExistence type="evidence at transcript level"/>
<keyword evidence="4" id="KW-0809">Transit peptide</keyword>
<dbReference type="PANTHER" id="PTHR33399">
    <property type="entry name" value="OXYGEN-EVOLVING ENHANCER PROTEIN 3-1, CHLOROPLASTIC"/>
    <property type="match status" value="1"/>
</dbReference>
<accession>A0A0F7GYL6</accession>
<keyword evidence="2" id="KW-0150">Chloroplast</keyword>
<evidence type="ECO:0000256" key="3">
    <source>
        <dbReference type="ARBA" id="ARBA00022640"/>
    </source>
</evidence>
<comment type="subcellular location">
    <subcellularLocation>
        <location evidence="1">Plastid</location>
        <location evidence="1">Chloroplast thylakoid membrane</location>
    </subcellularLocation>
</comment>
<dbReference type="GO" id="GO:0019898">
    <property type="term" value="C:extrinsic component of membrane"/>
    <property type="evidence" value="ECO:0007669"/>
    <property type="project" value="InterPro"/>
</dbReference>
<evidence type="ECO:0000256" key="1">
    <source>
        <dbReference type="ARBA" id="ARBA00004334"/>
    </source>
</evidence>
<dbReference type="SUPFAM" id="SSF101112">
    <property type="entry name" value="Oxygen-evolving enhancer protein 3"/>
    <property type="match status" value="1"/>
</dbReference>
<dbReference type="EMBL" id="KM584097">
    <property type="protein sequence ID" value="AKG62197.1"/>
    <property type="molecule type" value="mRNA"/>
</dbReference>
<dbReference type="GO" id="GO:0009767">
    <property type="term" value="P:photosynthetic electron transport chain"/>
    <property type="evidence" value="ECO:0007669"/>
    <property type="project" value="TreeGrafter"/>
</dbReference>
<name>A0A0F7GYL6_9ASPA</name>
<organism evidence="8">
    <name type="scientific">Goodyera fumata</name>
    <dbReference type="NCBI Taxonomy" id="1390594"/>
    <lineage>
        <taxon>Eukaryota</taxon>
        <taxon>Viridiplantae</taxon>
        <taxon>Streptophyta</taxon>
        <taxon>Embryophyta</taxon>
        <taxon>Tracheophyta</taxon>
        <taxon>Spermatophyta</taxon>
        <taxon>Magnoliopsida</taxon>
        <taxon>Liliopsida</taxon>
        <taxon>Asparagales</taxon>
        <taxon>Orchidaceae</taxon>
        <taxon>Orchidoideae</taxon>
        <taxon>Cranichideae</taxon>
        <taxon>Goodyerinae</taxon>
        <taxon>Goodyera</taxon>
    </lineage>
</organism>
<reference evidence="8" key="1">
    <citation type="journal article" date="2015" name="BMC Plant Biol.">
        <title>NDH expression marks major transitions in plant evolution and reveals coordinate intracellular gene loss.</title>
        <authorList>
            <person name="Ruhlman T.A."/>
            <person name="Chang W.J."/>
            <person name="Chen J.J."/>
            <person name="Huang Y.T."/>
            <person name="Chan M.T."/>
            <person name="Zhang J."/>
            <person name="Liao D.C."/>
            <person name="Blazier J.C."/>
            <person name="Jin X."/>
            <person name="Shih M.C."/>
            <person name="Jansen R.K."/>
            <person name="Lin C.S."/>
        </authorList>
    </citation>
    <scope>NUCLEOTIDE SEQUENCE</scope>
</reference>
<evidence type="ECO:0000256" key="7">
    <source>
        <dbReference type="ARBA" id="ARBA00035649"/>
    </source>
</evidence>